<keyword evidence="5" id="KW-1185">Reference proteome</keyword>
<dbReference type="PANTHER" id="PTHR42760:SF133">
    <property type="entry name" value="3-OXOACYL-[ACYL-CARRIER-PROTEIN] REDUCTASE"/>
    <property type="match status" value="1"/>
</dbReference>
<evidence type="ECO:0000256" key="2">
    <source>
        <dbReference type="ARBA" id="ARBA00023002"/>
    </source>
</evidence>
<dbReference type="SUPFAM" id="SSF51735">
    <property type="entry name" value="NAD(P)-binding Rossmann-fold domains"/>
    <property type="match status" value="1"/>
</dbReference>
<feature type="domain" description="Ketoreductase" evidence="3">
    <location>
        <begin position="20"/>
        <end position="196"/>
    </location>
</feature>
<name>A0ABT9E778_9PROT</name>
<dbReference type="PROSITE" id="PS00061">
    <property type="entry name" value="ADH_SHORT"/>
    <property type="match status" value="1"/>
</dbReference>
<organism evidence="4 5">
    <name type="scientific">Paracraurococcus lichenis</name>
    <dbReference type="NCBI Taxonomy" id="3064888"/>
    <lineage>
        <taxon>Bacteria</taxon>
        <taxon>Pseudomonadati</taxon>
        <taxon>Pseudomonadota</taxon>
        <taxon>Alphaproteobacteria</taxon>
        <taxon>Acetobacterales</taxon>
        <taxon>Roseomonadaceae</taxon>
        <taxon>Paracraurococcus</taxon>
    </lineage>
</organism>
<keyword evidence="2" id="KW-0560">Oxidoreductase</keyword>
<sequence length="260" mass="26833">MTMPALPALPETPSFRLEGRRALVTGAGRGIGLAAAAALAGAGAAVTLAARSRDEIEAAAAAIRGAGGEAEALVLDVADVPALQAAIAARPAFHAFVNNAGTNRPARFDQVTVEDFDAVMALNTRGCFFAAQAVAQRMMAEGVRGSIINISSQMGHVGGPNRGVYCASKWAMEGWTKAMAIDLAPFGIRANTIGPTFIETPLTKPFFENAAFKDWVLSKIKLGRLGQVTDLMGAVVFLASDASALMTGSALVVDGGWTAE</sequence>
<dbReference type="InterPro" id="IPR020904">
    <property type="entry name" value="Sc_DH/Rdtase_CS"/>
</dbReference>
<dbReference type="InterPro" id="IPR002347">
    <property type="entry name" value="SDR_fam"/>
</dbReference>
<evidence type="ECO:0000313" key="5">
    <source>
        <dbReference type="Proteomes" id="UP001243009"/>
    </source>
</evidence>
<accession>A0ABT9E778</accession>
<reference evidence="4 5" key="1">
    <citation type="submission" date="2023-08" db="EMBL/GenBank/DDBJ databases">
        <title>The draft genome sequence of Paracraurococcus sp. LOR1-02.</title>
        <authorList>
            <person name="Kingkaew E."/>
            <person name="Tanasupawat S."/>
        </authorList>
    </citation>
    <scope>NUCLEOTIDE SEQUENCE [LARGE SCALE GENOMIC DNA]</scope>
    <source>
        <strain evidence="4 5">LOR1-02</strain>
    </source>
</reference>
<evidence type="ECO:0000259" key="3">
    <source>
        <dbReference type="SMART" id="SM00822"/>
    </source>
</evidence>
<dbReference type="RefSeq" id="WP_305106898.1">
    <property type="nucleotide sequence ID" value="NZ_JAUTWS010000039.1"/>
</dbReference>
<comment type="similarity">
    <text evidence="1">Belongs to the short-chain dehydrogenases/reductases (SDR) family.</text>
</comment>
<dbReference type="Gene3D" id="3.40.50.720">
    <property type="entry name" value="NAD(P)-binding Rossmann-like Domain"/>
    <property type="match status" value="1"/>
</dbReference>
<protein>
    <submittedName>
        <fullName evidence="4">SDR family oxidoreductase</fullName>
    </submittedName>
</protein>
<dbReference type="PRINTS" id="PR00080">
    <property type="entry name" value="SDRFAMILY"/>
</dbReference>
<dbReference type="SMART" id="SM00822">
    <property type="entry name" value="PKS_KR"/>
    <property type="match status" value="1"/>
</dbReference>
<dbReference type="InterPro" id="IPR036291">
    <property type="entry name" value="NAD(P)-bd_dom_sf"/>
</dbReference>
<dbReference type="PRINTS" id="PR00081">
    <property type="entry name" value="GDHRDH"/>
</dbReference>
<dbReference type="Pfam" id="PF13561">
    <property type="entry name" value="adh_short_C2"/>
    <property type="match status" value="1"/>
</dbReference>
<evidence type="ECO:0000256" key="1">
    <source>
        <dbReference type="ARBA" id="ARBA00006484"/>
    </source>
</evidence>
<proteinExistence type="inferred from homology"/>
<dbReference type="Proteomes" id="UP001243009">
    <property type="component" value="Unassembled WGS sequence"/>
</dbReference>
<dbReference type="EMBL" id="JAUTWS010000039">
    <property type="protein sequence ID" value="MDO9712042.1"/>
    <property type="molecule type" value="Genomic_DNA"/>
</dbReference>
<gene>
    <name evidence="4" type="ORF">Q7A36_27110</name>
</gene>
<dbReference type="PANTHER" id="PTHR42760">
    <property type="entry name" value="SHORT-CHAIN DEHYDROGENASES/REDUCTASES FAMILY MEMBER"/>
    <property type="match status" value="1"/>
</dbReference>
<evidence type="ECO:0000313" key="4">
    <source>
        <dbReference type="EMBL" id="MDO9712042.1"/>
    </source>
</evidence>
<comment type="caution">
    <text evidence="4">The sequence shown here is derived from an EMBL/GenBank/DDBJ whole genome shotgun (WGS) entry which is preliminary data.</text>
</comment>
<dbReference type="InterPro" id="IPR057326">
    <property type="entry name" value="KR_dom"/>
</dbReference>